<dbReference type="InterPro" id="IPR013207">
    <property type="entry name" value="LGFP"/>
</dbReference>
<dbReference type="InterPro" id="IPR050979">
    <property type="entry name" value="LD-transpeptidase"/>
</dbReference>
<dbReference type="PANTHER" id="PTHR30582">
    <property type="entry name" value="L,D-TRANSPEPTIDASE"/>
    <property type="match status" value="1"/>
</dbReference>
<dbReference type="EMBL" id="JAAIII010000007">
    <property type="protein sequence ID" value="NMM94992.1"/>
    <property type="molecule type" value="Genomic_DNA"/>
</dbReference>
<dbReference type="GO" id="GO:0005576">
    <property type="term" value="C:extracellular region"/>
    <property type="evidence" value="ECO:0007669"/>
    <property type="project" value="TreeGrafter"/>
</dbReference>
<evidence type="ECO:0000259" key="8">
    <source>
        <dbReference type="PROSITE" id="PS52029"/>
    </source>
</evidence>
<dbReference type="Pfam" id="PF03734">
    <property type="entry name" value="YkuD"/>
    <property type="match status" value="1"/>
</dbReference>
<keyword evidence="2" id="KW-0808">Transferase</keyword>
<name>A0A7Y0ERB4_9BIFI</name>
<dbReference type="GO" id="GO:0008360">
    <property type="term" value="P:regulation of cell shape"/>
    <property type="evidence" value="ECO:0007669"/>
    <property type="project" value="UniProtKB-UniRule"/>
</dbReference>
<feature type="active site" description="Nucleophile" evidence="6">
    <location>
        <position position="322"/>
    </location>
</feature>
<dbReference type="PANTHER" id="PTHR30582:SF2">
    <property type="entry name" value="L,D-TRANSPEPTIDASE YCIB-RELATED"/>
    <property type="match status" value="1"/>
</dbReference>
<evidence type="ECO:0000256" key="5">
    <source>
        <dbReference type="ARBA" id="ARBA00023316"/>
    </source>
</evidence>
<gene>
    <name evidence="9" type="ORF">G1C95_2180</name>
</gene>
<evidence type="ECO:0000256" key="4">
    <source>
        <dbReference type="ARBA" id="ARBA00022984"/>
    </source>
</evidence>
<feature type="signal peptide" evidence="7">
    <location>
        <begin position="1"/>
        <end position="24"/>
    </location>
</feature>
<keyword evidence="10" id="KW-1185">Reference proteome</keyword>
<comment type="caution">
    <text evidence="9">The sequence shown here is derived from an EMBL/GenBank/DDBJ whole genome shotgun (WGS) entry which is preliminary data.</text>
</comment>
<dbReference type="AlphaFoldDB" id="A0A7Y0ERB4"/>
<dbReference type="Pfam" id="PF08310">
    <property type="entry name" value="LGFP"/>
    <property type="match status" value="3"/>
</dbReference>
<dbReference type="GO" id="GO:0071555">
    <property type="term" value="P:cell wall organization"/>
    <property type="evidence" value="ECO:0007669"/>
    <property type="project" value="UniProtKB-UniRule"/>
</dbReference>
<dbReference type="SUPFAM" id="SSF141523">
    <property type="entry name" value="L,D-transpeptidase catalytic domain-like"/>
    <property type="match status" value="1"/>
</dbReference>
<dbReference type="GO" id="GO:0016740">
    <property type="term" value="F:transferase activity"/>
    <property type="evidence" value="ECO:0007669"/>
    <property type="project" value="UniProtKB-KW"/>
</dbReference>
<dbReference type="CDD" id="cd16913">
    <property type="entry name" value="YkuD_like"/>
    <property type="match status" value="1"/>
</dbReference>
<dbReference type="GO" id="GO:0071972">
    <property type="term" value="F:peptidoglycan L,D-transpeptidase activity"/>
    <property type="evidence" value="ECO:0007669"/>
    <property type="project" value="TreeGrafter"/>
</dbReference>
<evidence type="ECO:0000256" key="2">
    <source>
        <dbReference type="ARBA" id="ARBA00022679"/>
    </source>
</evidence>
<evidence type="ECO:0000313" key="10">
    <source>
        <dbReference type="Proteomes" id="UP000532194"/>
    </source>
</evidence>
<feature type="chain" id="PRO_5039321031" evidence="7">
    <location>
        <begin position="25"/>
        <end position="346"/>
    </location>
</feature>
<reference evidence="9 10" key="1">
    <citation type="submission" date="2020-02" db="EMBL/GenBank/DDBJ databases">
        <title>Characterization of phylogenetic diversity of novel bifidobacterial species isolated in Czech ZOOs.</title>
        <authorList>
            <person name="Lugli G.A."/>
            <person name="Vera N.B."/>
            <person name="Ventura M."/>
        </authorList>
    </citation>
    <scope>NUCLEOTIDE SEQUENCE [LARGE SCALE GENOMIC DNA]</scope>
    <source>
        <strain evidence="9 10">DSM 109957</strain>
    </source>
</reference>
<feature type="domain" description="L,D-TPase catalytic" evidence="8">
    <location>
        <begin position="227"/>
        <end position="346"/>
    </location>
</feature>
<dbReference type="InterPro" id="IPR038063">
    <property type="entry name" value="Transpep_catalytic_dom"/>
</dbReference>
<dbReference type="PROSITE" id="PS51257">
    <property type="entry name" value="PROKAR_LIPOPROTEIN"/>
    <property type="match status" value="1"/>
</dbReference>
<evidence type="ECO:0000256" key="6">
    <source>
        <dbReference type="PROSITE-ProRule" id="PRU01373"/>
    </source>
</evidence>
<keyword evidence="4 6" id="KW-0573">Peptidoglycan synthesis</keyword>
<sequence length="346" mass="38011">MTTKINRHLTWQRMCACMATCAMAIVVACPIAGFASVQTASADDTANTVSTIIVRDGMLSRYTQLGGAQGILRQPLENEHPTANGGAEQRFQGGTLFWNPSLRGSYLVRDGMLSRYTQLGGPAGRLGLPCADELAVPGGASQVFQGGTLFWNPSLRGAYLVRDGMLSKYAAARYEQGPYGLPVSDEYAWNGGARQDFQYGSMFWNVSDWWKYSSQGPYPNLAGVSNLNVAVSIASQRVYIRDGERVLYTMITSTGINDWTPRGTYRINGRGPSFYNRNEAMGARNWVRFIGNFLFHSVPIDSSGNYIVSEAWKLGQPASHGCIRLTVADSQWFYNAIPDGTLVSIW</sequence>
<dbReference type="InterPro" id="IPR005490">
    <property type="entry name" value="LD_TPept_cat_dom"/>
</dbReference>
<evidence type="ECO:0000313" key="9">
    <source>
        <dbReference type="EMBL" id="NMM94992.1"/>
    </source>
</evidence>
<dbReference type="UniPathway" id="UPA00219"/>
<keyword evidence="3 6" id="KW-0133">Cell shape</keyword>
<organism evidence="9 10">
    <name type="scientific">Bifidobacterium oedipodis</name>
    <dbReference type="NCBI Taxonomy" id="2675322"/>
    <lineage>
        <taxon>Bacteria</taxon>
        <taxon>Bacillati</taxon>
        <taxon>Actinomycetota</taxon>
        <taxon>Actinomycetes</taxon>
        <taxon>Bifidobacteriales</taxon>
        <taxon>Bifidobacteriaceae</taxon>
        <taxon>Bifidobacterium</taxon>
    </lineage>
</organism>
<dbReference type="Proteomes" id="UP000532194">
    <property type="component" value="Unassembled WGS sequence"/>
</dbReference>
<comment type="pathway">
    <text evidence="1 6">Cell wall biogenesis; peptidoglycan biosynthesis.</text>
</comment>
<keyword evidence="5 6" id="KW-0961">Cell wall biogenesis/degradation</keyword>
<evidence type="ECO:0000256" key="1">
    <source>
        <dbReference type="ARBA" id="ARBA00004752"/>
    </source>
</evidence>
<evidence type="ECO:0000256" key="3">
    <source>
        <dbReference type="ARBA" id="ARBA00022960"/>
    </source>
</evidence>
<keyword evidence="7" id="KW-0732">Signal</keyword>
<dbReference type="Gene3D" id="2.40.440.10">
    <property type="entry name" value="L,D-transpeptidase catalytic domain-like"/>
    <property type="match status" value="1"/>
</dbReference>
<feature type="active site" description="Proton donor/acceptor" evidence="6">
    <location>
        <position position="296"/>
    </location>
</feature>
<dbReference type="PROSITE" id="PS52029">
    <property type="entry name" value="LD_TPASE"/>
    <property type="match status" value="1"/>
</dbReference>
<dbReference type="GO" id="GO:0018104">
    <property type="term" value="P:peptidoglycan-protein cross-linking"/>
    <property type="evidence" value="ECO:0007669"/>
    <property type="project" value="TreeGrafter"/>
</dbReference>
<proteinExistence type="predicted"/>
<protein>
    <submittedName>
        <fullName evidence="9">Peptidase</fullName>
    </submittedName>
</protein>
<accession>A0A7Y0ERB4</accession>
<evidence type="ECO:0000256" key="7">
    <source>
        <dbReference type="SAM" id="SignalP"/>
    </source>
</evidence>